<evidence type="ECO:0000313" key="1">
    <source>
        <dbReference type="EMBL" id="AYB48179.1"/>
    </source>
</evidence>
<dbReference type="KEGG" id="plw:D5F53_33240"/>
<reference evidence="1 2" key="1">
    <citation type="submission" date="2018-09" db="EMBL/GenBank/DDBJ databases">
        <title>Genome Sequence of Paenibacillus lautus Strain E7593-69, Azo Dye-Degrading Bacteria, Isolated from Commercial Tattoo Inks.</title>
        <authorList>
            <person name="Nho S.W."/>
            <person name="Kim S.-J."/>
            <person name="Kweon O."/>
            <person name="Cerniglia C.E."/>
        </authorList>
    </citation>
    <scope>NUCLEOTIDE SEQUENCE [LARGE SCALE GENOMIC DNA]</scope>
    <source>
        <strain evidence="1 2">E7593-69</strain>
        <plasmid evidence="1 2">pAZOPL1</plasmid>
    </source>
</reference>
<dbReference type="EMBL" id="CP032413">
    <property type="protein sequence ID" value="AYB48179.1"/>
    <property type="molecule type" value="Genomic_DNA"/>
</dbReference>
<name>A0A385TWG2_PAELA</name>
<dbReference type="Proteomes" id="UP000266552">
    <property type="component" value="Plasmid pAZOPL1"/>
</dbReference>
<keyword evidence="2" id="KW-1185">Reference proteome</keyword>
<dbReference type="RefSeq" id="WP_119851508.1">
    <property type="nucleotide sequence ID" value="NZ_CP032413.1"/>
</dbReference>
<proteinExistence type="predicted"/>
<organism evidence="1 2">
    <name type="scientific">Paenibacillus lautus</name>
    <name type="common">Bacillus lautus</name>
    <dbReference type="NCBI Taxonomy" id="1401"/>
    <lineage>
        <taxon>Bacteria</taxon>
        <taxon>Bacillati</taxon>
        <taxon>Bacillota</taxon>
        <taxon>Bacilli</taxon>
        <taxon>Bacillales</taxon>
        <taxon>Paenibacillaceae</taxon>
        <taxon>Paenibacillus</taxon>
    </lineage>
</organism>
<protein>
    <submittedName>
        <fullName evidence="1">Uncharacterized protein</fullName>
    </submittedName>
</protein>
<gene>
    <name evidence="1" type="ORF">D5F53_33240</name>
</gene>
<dbReference type="AlphaFoldDB" id="A0A385TWG2"/>
<evidence type="ECO:0000313" key="2">
    <source>
        <dbReference type="Proteomes" id="UP000266552"/>
    </source>
</evidence>
<sequence length="253" mass="29382">MRISTRCTVCEILENDYESYFMFDITDEIIIQSVTCPKGHPSVLILTHQRFELLFDMGLHALNDGYCREAATNFAVAVERFHEFSIEVMTAALKNNFGKPHEGNNFNSQYLTTWKKMSQQSERQLGAYMMLYLLSFNKSPDMLSNKTTQFRNEVTHKGTFPSKERVMEYGETVFNYIKDKLEELRHTFPEAFEYVSQKQLNQALEQNANGVLVQINQTASFNIDEETGELYHNSFEEALFTCSKFQFLKSDPV</sequence>
<keyword evidence="1" id="KW-0614">Plasmid</keyword>
<accession>A0A385TWG2</accession>
<geneLocation type="plasmid" evidence="1 2">
    <name>pAZOPL1</name>
</geneLocation>